<name>V5GFR5_BYSSN</name>
<dbReference type="EMBL" id="BAUL01000328">
    <property type="protein sequence ID" value="GAD99802.1"/>
    <property type="molecule type" value="Genomic_DNA"/>
</dbReference>
<dbReference type="InterPro" id="IPR029058">
    <property type="entry name" value="AB_hydrolase_fold"/>
</dbReference>
<dbReference type="PRINTS" id="PR00111">
    <property type="entry name" value="ABHYDROLASE"/>
</dbReference>
<dbReference type="eggNOG" id="ENOG502SR70">
    <property type="taxonomic scope" value="Eukaryota"/>
</dbReference>
<dbReference type="Proteomes" id="UP000018001">
    <property type="component" value="Unassembled WGS sequence"/>
</dbReference>
<protein>
    <recommendedName>
        <fullName evidence="1">AB hydrolase-1 domain-containing protein</fullName>
    </recommendedName>
</protein>
<feature type="domain" description="AB hydrolase-1" evidence="1">
    <location>
        <begin position="34"/>
        <end position="262"/>
    </location>
</feature>
<dbReference type="PANTHER" id="PTHR43798">
    <property type="entry name" value="MONOACYLGLYCEROL LIPASE"/>
    <property type="match status" value="1"/>
</dbReference>
<evidence type="ECO:0000313" key="2">
    <source>
        <dbReference type="EMBL" id="GAD99802.1"/>
    </source>
</evidence>
<accession>V5GFR5</accession>
<dbReference type="Pfam" id="PF12697">
    <property type="entry name" value="Abhydrolase_6"/>
    <property type="match status" value="1"/>
</dbReference>
<dbReference type="OrthoDB" id="8119704at2759"/>
<dbReference type="InParanoid" id="V5GFR5"/>
<proteinExistence type="predicted"/>
<comment type="caution">
    <text evidence="2">The sequence shown here is derived from an EMBL/GenBank/DDBJ whole genome shotgun (WGS) entry which is preliminary data.</text>
</comment>
<evidence type="ECO:0000259" key="1">
    <source>
        <dbReference type="Pfam" id="PF12697"/>
    </source>
</evidence>
<dbReference type="AlphaFoldDB" id="V5GFR5"/>
<dbReference type="InterPro" id="IPR050266">
    <property type="entry name" value="AB_hydrolase_sf"/>
</dbReference>
<reference evidence="3" key="1">
    <citation type="journal article" date="2014" name="Genome Announc.">
        <title>Draft genome sequence of the formaldehyde-resistant fungus Byssochlamys spectabilis No. 5 (anamorph Paecilomyces variotii No. 5) (NBRC109023).</title>
        <authorList>
            <person name="Oka T."/>
            <person name="Ekino K."/>
            <person name="Fukuda K."/>
            <person name="Nomura Y."/>
        </authorList>
    </citation>
    <scope>NUCLEOTIDE SEQUENCE [LARGE SCALE GENOMIC DNA]</scope>
    <source>
        <strain evidence="3">No. 5 / NBRC 109023</strain>
    </source>
</reference>
<gene>
    <name evidence="2" type="ORF">PVAR5_8529</name>
</gene>
<dbReference type="SUPFAM" id="SSF53474">
    <property type="entry name" value="alpha/beta-Hydrolases"/>
    <property type="match status" value="1"/>
</dbReference>
<sequence length="285" mass="31240">MSSKDPNPKQAEADLEIAYTRLAPSQQESSHPTIIFLHGGESCHLEFSRIAPLLADDYEILLVDLPGHSRSRAIPFSFDNATNALSHLINTHVKERKAHLVGLSLGGFVALEFARRRPDLVRSLWCTGCAPFSGYRLWLTSRSRLLSGLIAVAGRLATDRIFWASLGADLDPIPGLRAEVQRNQTVTALKPVFDELATVTLAQLAEIRDVRIALIAGGKGDNVADATAAGRVLRSNNPECDAFVVRDAIHWWSLQLPEVFAQGVRAWVEGREMPGVYEPLLTEGS</sequence>
<dbReference type="Gene3D" id="3.40.50.1820">
    <property type="entry name" value="alpha/beta hydrolase"/>
    <property type="match status" value="1"/>
</dbReference>
<dbReference type="HOGENOM" id="CLU_057358_1_0_1"/>
<organism evidence="2 3">
    <name type="scientific">Byssochlamys spectabilis (strain No. 5 / NBRC 109023)</name>
    <name type="common">Paecilomyces variotii</name>
    <dbReference type="NCBI Taxonomy" id="1356009"/>
    <lineage>
        <taxon>Eukaryota</taxon>
        <taxon>Fungi</taxon>
        <taxon>Dikarya</taxon>
        <taxon>Ascomycota</taxon>
        <taxon>Pezizomycotina</taxon>
        <taxon>Eurotiomycetes</taxon>
        <taxon>Eurotiomycetidae</taxon>
        <taxon>Eurotiales</taxon>
        <taxon>Thermoascaceae</taxon>
        <taxon>Paecilomyces</taxon>
    </lineage>
</organism>
<dbReference type="PANTHER" id="PTHR43798:SF33">
    <property type="entry name" value="HYDROLASE, PUTATIVE (AFU_ORTHOLOGUE AFUA_2G14860)-RELATED"/>
    <property type="match status" value="1"/>
</dbReference>
<evidence type="ECO:0000313" key="3">
    <source>
        <dbReference type="Proteomes" id="UP000018001"/>
    </source>
</evidence>
<dbReference type="InterPro" id="IPR000073">
    <property type="entry name" value="AB_hydrolase_1"/>
</dbReference>
<keyword evidence="3" id="KW-1185">Reference proteome</keyword>
<dbReference type="GO" id="GO:0016020">
    <property type="term" value="C:membrane"/>
    <property type="evidence" value="ECO:0007669"/>
    <property type="project" value="TreeGrafter"/>
</dbReference>